<dbReference type="SUPFAM" id="SSF52317">
    <property type="entry name" value="Class I glutamine amidotransferase-like"/>
    <property type="match status" value="1"/>
</dbReference>
<dbReference type="Proteomes" id="UP000275663">
    <property type="component" value="Chromosome"/>
</dbReference>
<dbReference type="OrthoDB" id="9813383at2"/>
<evidence type="ECO:0000256" key="2">
    <source>
        <dbReference type="ARBA" id="ARBA00052718"/>
    </source>
</evidence>
<proteinExistence type="inferred from homology"/>
<dbReference type="GO" id="GO:0005829">
    <property type="term" value="C:cytosol"/>
    <property type="evidence" value="ECO:0007669"/>
    <property type="project" value="TreeGrafter"/>
</dbReference>
<evidence type="ECO:0000256" key="1">
    <source>
        <dbReference type="ARBA" id="ARBA00011083"/>
    </source>
</evidence>
<comment type="pathway">
    <text evidence="4">Amine and polyamine degradation; putrescine degradation; 4-aminobutanoate from putrescine: step 4/4.</text>
</comment>
<dbReference type="GO" id="GO:0006598">
    <property type="term" value="P:polyamine catabolic process"/>
    <property type="evidence" value="ECO:0007669"/>
    <property type="project" value="TreeGrafter"/>
</dbReference>
<dbReference type="EC" id="3.5.1.94" evidence="5"/>
<dbReference type="PANTHER" id="PTHR43235:SF1">
    <property type="entry name" value="GLUTAMINE AMIDOTRANSFERASE PB2B2.05-RELATED"/>
    <property type="match status" value="1"/>
</dbReference>
<dbReference type="KEGG" id="upv:EJN92_19180"/>
<evidence type="ECO:0000313" key="6">
    <source>
        <dbReference type="EMBL" id="AZP13929.1"/>
    </source>
</evidence>
<dbReference type="InterPro" id="IPR044668">
    <property type="entry name" value="PuuD-like"/>
</dbReference>
<reference evidence="6 7" key="1">
    <citation type="journal article" date="2011" name="Int. J. Syst. Evol. Microbiol.">
        <title>Description of Undibacterium oligocarboniphilum sp. nov., isolated from purified water, and Undibacterium pigrum strain CCUG 49012 as the type strain of Undibacterium parvum sp. nov., and emended descriptions of the genus Undibacterium and the species Undibacterium pigrum.</title>
        <authorList>
            <person name="Eder W."/>
            <person name="Wanner G."/>
            <person name="Ludwig W."/>
            <person name="Busse H.J."/>
            <person name="Ziemke-Kageler F."/>
            <person name="Lang E."/>
        </authorList>
    </citation>
    <scope>NUCLEOTIDE SEQUENCE [LARGE SCALE GENOMIC DNA]</scope>
    <source>
        <strain evidence="6 7">DSM 23061</strain>
    </source>
</reference>
<accession>A0A3S9HPC4</accession>
<gene>
    <name evidence="6" type="ORF">EJN92_19180</name>
</gene>
<sequence length="254" mass="27444">MPSPIVIVPACTAQIGNHAFHVAQMKYLDAVVRGATCLPLVLPAFGAETDFNTVLATADGLMLTGAYSNVHPSHYQQEVHNPALPQDAARDATTLPLIRAALKRGIPIFAVCRGFQEVNVALGGSLHQAVQEVEGKFDHREDKSLPQEQQYAPVHQISLTPNGEMAQILDGVLQLKVNSLHGQGIAELAPGLQVEARADDGLIEAYSFGQSGSFALAVQWHPEWDLMNNPASIKIFNAFGQACRDYQSKRGKSE</sequence>
<dbReference type="InterPro" id="IPR011697">
    <property type="entry name" value="Peptidase_C26"/>
</dbReference>
<evidence type="ECO:0000313" key="7">
    <source>
        <dbReference type="Proteomes" id="UP000275663"/>
    </source>
</evidence>
<evidence type="ECO:0000256" key="4">
    <source>
        <dbReference type="ARBA" id="ARBA00060634"/>
    </source>
</evidence>
<name>A0A3S9HPC4_9BURK</name>
<keyword evidence="7" id="KW-1185">Reference proteome</keyword>
<dbReference type="RefSeq" id="WP_126129298.1">
    <property type="nucleotide sequence ID" value="NZ_CP034464.1"/>
</dbReference>
<dbReference type="Pfam" id="PF07722">
    <property type="entry name" value="Peptidase_C26"/>
    <property type="match status" value="1"/>
</dbReference>
<dbReference type="Gene3D" id="3.40.50.880">
    <property type="match status" value="1"/>
</dbReference>
<dbReference type="GO" id="GO:0033969">
    <property type="term" value="F:gamma-glutamyl-gamma-aminobutyrate hydrolase activity"/>
    <property type="evidence" value="ECO:0007669"/>
    <property type="project" value="UniProtKB-EC"/>
</dbReference>
<evidence type="ECO:0000256" key="3">
    <source>
        <dbReference type="ARBA" id="ARBA00055068"/>
    </source>
</evidence>
<dbReference type="CDD" id="cd01745">
    <property type="entry name" value="GATase1_2"/>
    <property type="match status" value="1"/>
</dbReference>
<dbReference type="AlphaFoldDB" id="A0A3S9HPC4"/>
<evidence type="ECO:0000256" key="5">
    <source>
        <dbReference type="ARBA" id="ARBA00066788"/>
    </source>
</evidence>
<keyword evidence="6" id="KW-0378">Hydrolase</keyword>
<comment type="catalytic activity">
    <reaction evidence="2">
        <text>4-(gamma-L-glutamylamino)butanoate + H2O = 4-aminobutanoate + L-glutamate</text>
        <dbReference type="Rhea" id="RHEA:19737"/>
        <dbReference type="ChEBI" id="CHEBI:15377"/>
        <dbReference type="ChEBI" id="CHEBI:29985"/>
        <dbReference type="ChEBI" id="CHEBI:58800"/>
        <dbReference type="ChEBI" id="CHEBI:59888"/>
        <dbReference type="EC" id="3.5.1.94"/>
    </reaction>
</comment>
<comment type="similarity">
    <text evidence="1">Belongs to the peptidase C26 family.</text>
</comment>
<organism evidence="6 7">
    <name type="scientific">Undibacterium parvum</name>
    <dbReference type="NCBI Taxonomy" id="401471"/>
    <lineage>
        <taxon>Bacteria</taxon>
        <taxon>Pseudomonadati</taxon>
        <taxon>Pseudomonadota</taxon>
        <taxon>Betaproteobacteria</taxon>
        <taxon>Burkholderiales</taxon>
        <taxon>Oxalobacteraceae</taxon>
        <taxon>Undibacterium</taxon>
    </lineage>
</organism>
<dbReference type="EMBL" id="CP034464">
    <property type="protein sequence ID" value="AZP13929.1"/>
    <property type="molecule type" value="Genomic_DNA"/>
</dbReference>
<dbReference type="PROSITE" id="PS51273">
    <property type="entry name" value="GATASE_TYPE_1"/>
    <property type="match status" value="1"/>
</dbReference>
<comment type="function">
    <text evidence="3">Involved in the breakdown of putrescine via hydrolysis of the gamma-glutamyl linkage of gamma-glutamyl-gamma-aminobutyrate.</text>
</comment>
<dbReference type="PANTHER" id="PTHR43235">
    <property type="entry name" value="GLUTAMINE AMIDOTRANSFERASE PB2B2.05-RELATED"/>
    <property type="match status" value="1"/>
</dbReference>
<dbReference type="FunFam" id="3.40.50.880:FF:000030">
    <property type="entry name" value="Gamma-glutamyl-gamma-aminobutyrate hydrolase PuuD"/>
    <property type="match status" value="1"/>
</dbReference>
<dbReference type="InterPro" id="IPR029062">
    <property type="entry name" value="Class_I_gatase-like"/>
</dbReference>
<protein>
    <recommendedName>
        <fullName evidence="5">gamma-glutamyl-gamma-aminobutyrate hydrolase</fullName>
        <ecNumber evidence="5">3.5.1.94</ecNumber>
    </recommendedName>
</protein>